<reference evidence="4 5" key="1">
    <citation type="submission" date="2019-04" db="EMBL/GenBank/DDBJ databases">
        <title>Genome sequence of Pelagicola litoralis CL-ES2.</title>
        <authorList>
            <person name="Cao J."/>
        </authorList>
    </citation>
    <scope>NUCLEOTIDE SEQUENCE [LARGE SCALE GENOMIC DNA]</scope>
    <source>
        <strain evidence="4 5">CL-ES2</strain>
    </source>
</reference>
<evidence type="ECO:0000256" key="2">
    <source>
        <dbReference type="ARBA" id="ARBA00023002"/>
    </source>
</evidence>
<dbReference type="Proteomes" id="UP000306575">
    <property type="component" value="Unassembled WGS sequence"/>
</dbReference>
<evidence type="ECO:0000313" key="4">
    <source>
        <dbReference type="EMBL" id="TKZ18012.1"/>
    </source>
</evidence>
<dbReference type="InterPro" id="IPR002347">
    <property type="entry name" value="SDR_fam"/>
</dbReference>
<proteinExistence type="inferred from homology"/>
<evidence type="ECO:0000256" key="3">
    <source>
        <dbReference type="RuleBase" id="RU000363"/>
    </source>
</evidence>
<dbReference type="EMBL" id="SULI01000018">
    <property type="protein sequence ID" value="TKZ18012.1"/>
    <property type="molecule type" value="Genomic_DNA"/>
</dbReference>
<comment type="similarity">
    <text evidence="1 3">Belongs to the short-chain dehydrogenases/reductases (SDR) family.</text>
</comment>
<dbReference type="SUPFAM" id="SSF51735">
    <property type="entry name" value="NAD(P)-binding Rossmann-fold domains"/>
    <property type="match status" value="1"/>
</dbReference>
<dbReference type="PRINTS" id="PR00081">
    <property type="entry name" value="GDHRDH"/>
</dbReference>
<dbReference type="PANTHER" id="PTHR44169:SF6">
    <property type="entry name" value="NADPH-DEPENDENT 1-ACYLDIHYDROXYACETONE PHOSPHATE REDUCTASE"/>
    <property type="match status" value="1"/>
</dbReference>
<sequence>MTGKSILITGCSSGIGLDAAQFLHTQGWQVFASCRQQDDCDRLEAQGFKSPRIDYEDPDSIQAGLAQVLKETGGTLDALFNNGAYAIPGAVEDLPCDALRIAFEANLFGWHDLTTRVIPIMRAQGHGRIINCSSVLGLVPMKWRGAYIATKFALEGLTDTLRLEMRDTDIHVSLIEPGPITTDFRINATKQFEKWIDWEASPRADQYRNSLRKRLYAKTDKPDLFELPSSAVTAKLAHALTARRPRPRYYVTKATYIMGALRRILPTRQLDWILAKS</sequence>
<protein>
    <submittedName>
        <fullName evidence="4">SDR family oxidoreductase</fullName>
    </submittedName>
</protein>
<dbReference type="PROSITE" id="PS51257">
    <property type="entry name" value="PROKAR_LIPOPROTEIN"/>
    <property type="match status" value="1"/>
</dbReference>
<keyword evidence="5" id="KW-1185">Reference proteome</keyword>
<accession>A0A4U7MXS5</accession>
<organism evidence="4 5">
    <name type="scientific">Shimia litoralis</name>
    <dbReference type="NCBI Taxonomy" id="420403"/>
    <lineage>
        <taxon>Bacteria</taxon>
        <taxon>Pseudomonadati</taxon>
        <taxon>Pseudomonadota</taxon>
        <taxon>Alphaproteobacteria</taxon>
        <taxon>Rhodobacterales</taxon>
        <taxon>Roseobacteraceae</taxon>
    </lineage>
</organism>
<dbReference type="InterPro" id="IPR036291">
    <property type="entry name" value="NAD(P)-bd_dom_sf"/>
</dbReference>
<comment type="caution">
    <text evidence="4">The sequence shown here is derived from an EMBL/GenBank/DDBJ whole genome shotgun (WGS) entry which is preliminary data.</text>
</comment>
<dbReference type="PANTHER" id="PTHR44169">
    <property type="entry name" value="NADPH-DEPENDENT 1-ACYLDIHYDROXYACETONE PHOSPHATE REDUCTASE"/>
    <property type="match status" value="1"/>
</dbReference>
<dbReference type="Pfam" id="PF00106">
    <property type="entry name" value="adh_short"/>
    <property type="match status" value="1"/>
</dbReference>
<dbReference type="Gene3D" id="3.40.50.720">
    <property type="entry name" value="NAD(P)-binding Rossmann-like Domain"/>
    <property type="match status" value="1"/>
</dbReference>
<evidence type="ECO:0000256" key="1">
    <source>
        <dbReference type="ARBA" id="ARBA00006484"/>
    </source>
</evidence>
<dbReference type="NCBIfam" id="NF004649">
    <property type="entry name" value="PRK05993.1"/>
    <property type="match status" value="1"/>
</dbReference>
<dbReference type="AlphaFoldDB" id="A0A4U7MXS5"/>
<dbReference type="RefSeq" id="WP_138016856.1">
    <property type="nucleotide sequence ID" value="NZ_SULI01000018.1"/>
</dbReference>
<gene>
    <name evidence="4" type="ORF">FAP39_13125</name>
</gene>
<dbReference type="OrthoDB" id="9793825at2"/>
<dbReference type="CDD" id="cd05374">
    <property type="entry name" value="17beta-HSD-like_SDR_c"/>
    <property type="match status" value="1"/>
</dbReference>
<evidence type="ECO:0000313" key="5">
    <source>
        <dbReference type="Proteomes" id="UP000306575"/>
    </source>
</evidence>
<name>A0A4U7MXS5_9RHOB</name>
<keyword evidence="2" id="KW-0560">Oxidoreductase</keyword>
<dbReference type="GO" id="GO:0016491">
    <property type="term" value="F:oxidoreductase activity"/>
    <property type="evidence" value="ECO:0007669"/>
    <property type="project" value="UniProtKB-KW"/>
</dbReference>
<dbReference type="PRINTS" id="PR00080">
    <property type="entry name" value="SDRFAMILY"/>
</dbReference>